<keyword evidence="7 8" id="KW-0472">Membrane</keyword>
<evidence type="ECO:0000313" key="10">
    <source>
        <dbReference type="Proteomes" id="UP000241546"/>
    </source>
</evidence>
<dbReference type="EMBL" id="KZ680220">
    <property type="protein sequence ID" value="PTB63136.1"/>
    <property type="molecule type" value="Genomic_DNA"/>
</dbReference>
<dbReference type="Gene3D" id="1.20.1250.20">
    <property type="entry name" value="MFS general substrate transporter like domains"/>
    <property type="match status" value="1"/>
</dbReference>
<dbReference type="InterPro" id="IPR003492">
    <property type="entry name" value="Battenin_disease_Cln3"/>
</dbReference>
<feature type="transmembrane region" description="Helical" evidence="8">
    <location>
        <begin position="178"/>
        <end position="198"/>
    </location>
</feature>
<keyword evidence="8" id="KW-0926">Vacuole</keyword>
<dbReference type="GeneID" id="36599632"/>
<feature type="transmembrane region" description="Helical" evidence="8">
    <location>
        <begin position="60"/>
        <end position="80"/>
    </location>
</feature>
<dbReference type="SUPFAM" id="SSF103473">
    <property type="entry name" value="MFS general substrate transporter"/>
    <property type="match status" value="1"/>
</dbReference>
<proteinExistence type="inferred from homology"/>
<dbReference type="AlphaFoldDB" id="A0A2T4B1D3"/>
<dbReference type="RefSeq" id="XP_024746456.1">
    <property type="nucleotide sequence ID" value="XM_024891514.1"/>
</dbReference>
<dbReference type="GO" id="GO:0012505">
    <property type="term" value="C:endomembrane system"/>
    <property type="evidence" value="ECO:0007669"/>
    <property type="project" value="UniProtKB-SubCell"/>
</dbReference>
<feature type="transmembrane region" description="Helical" evidence="8">
    <location>
        <begin position="27"/>
        <end position="48"/>
    </location>
</feature>
<dbReference type="Proteomes" id="UP000241546">
    <property type="component" value="Unassembled WGS sequence"/>
</dbReference>
<comment type="subcellular location">
    <subcellularLocation>
        <location evidence="1">Endomembrane system</location>
        <topology evidence="1">Multi-pass membrane protein</topology>
    </subcellularLocation>
    <subcellularLocation>
        <location evidence="8">Vacuole membrane</location>
        <topology evidence="8">Multi-pass membrane protein</topology>
    </subcellularLocation>
</comment>
<organism evidence="9 10">
    <name type="scientific">Trichoderma citrinoviride</name>
    <dbReference type="NCBI Taxonomy" id="58853"/>
    <lineage>
        <taxon>Eukaryota</taxon>
        <taxon>Fungi</taxon>
        <taxon>Dikarya</taxon>
        <taxon>Ascomycota</taxon>
        <taxon>Pezizomycotina</taxon>
        <taxon>Sordariomycetes</taxon>
        <taxon>Hypocreomycetidae</taxon>
        <taxon>Hypocreales</taxon>
        <taxon>Hypocreaceae</taxon>
        <taxon>Trichoderma</taxon>
    </lineage>
</organism>
<comment type="similarity">
    <text evidence="2 8">Belongs to the battenin family.</text>
</comment>
<dbReference type="GO" id="GO:0006865">
    <property type="term" value="P:amino acid transport"/>
    <property type="evidence" value="ECO:0007669"/>
    <property type="project" value="UniProtKB-KW"/>
</dbReference>
<evidence type="ECO:0000256" key="6">
    <source>
        <dbReference type="ARBA" id="ARBA00022989"/>
    </source>
</evidence>
<feature type="transmembrane region" description="Helical" evidence="8">
    <location>
        <begin position="338"/>
        <end position="358"/>
    </location>
</feature>
<keyword evidence="5" id="KW-0029">Amino-acid transport</keyword>
<dbReference type="OrthoDB" id="5965864at2759"/>
<feature type="transmembrane region" description="Helical" evidence="8">
    <location>
        <begin position="308"/>
        <end position="326"/>
    </location>
</feature>
<feature type="transmembrane region" description="Helical" evidence="8">
    <location>
        <begin position="364"/>
        <end position="383"/>
    </location>
</feature>
<dbReference type="InterPro" id="IPR036259">
    <property type="entry name" value="MFS_trans_sf"/>
</dbReference>
<accession>A0A2T4B1D3</accession>
<evidence type="ECO:0000256" key="3">
    <source>
        <dbReference type="ARBA" id="ARBA00022448"/>
    </source>
</evidence>
<keyword evidence="10" id="KW-1185">Reference proteome</keyword>
<dbReference type="PRINTS" id="PR01315">
    <property type="entry name" value="BATTENIN"/>
</dbReference>
<dbReference type="GO" id="GO:0005774">
    <property type="term" value="C:vacuolar membrane"/>
    <property type="evidence" value="ECO:0007669"/>
    <property type="project" value="UniProtKB-SubCell"/>
</dbReference>
<name>A0A2T4B1D3_9HYPO</name>
<evidence type="ECO:0000256" key="8">
    <source>
        <dbReference type="RuleBase" id="RU361113"/>
    </source>
</evidence>
<dbReference type="InterPro" id="IPR018460">
    <property type="entry name" value="Battenin_disease_Cln3_subgr"/>
</dbReference>
<sequence length="447" mass="48774">MPGSPASSWAVYRARINSLVKHPNMRVVVAFWLLGLINNVLYVIILSAAQDLVGSLPKGVVLLADVVPSFFTKLIAPYFIHRIPYPIRVLIFIALSAGGMLMIALTPPSESVPVKMVGVVLASLSSGGGELSFLGLSHYYGHVSLAGWGSGTGAAGLVGAGLYVLLTEWWGFTVQQSLLFSACLPAIMFISFFFILPLEPLRQGKKYDAIPGGDVDDEVDAGQAEQDLAESTSALLAPEPSVLSANTAYAMSRAESHNTLQSNLRRAKALFIPYMAPLLLVYVAEYTINQGVSPTLLFPLESSPFTEYREFYPFYGFLYQIGVFISRSSTAFIRIHHLYLPSLLQVGNLVLLTLHAMFFFIPSVWIVFIIIFWEGLLGGAVYVNCFAEIMENVPAEEREFSLSATTVSDSGGICIAGLISIVMETSLCDYQVAHGRDWCRRVSISRG</sequence>
<feature type="transmembrane region" description="Helical" evidence="8">
    <location>
        <begin position="112"/>
        <end position="133"/>
    </location>
</feature>
<feature type="transmembrane region" description="Helical" evidence="8">
    <location>
        <begin position="87"/>
        <end position="106"/>
    </location>
</feature>
<evidence type="ECO:0000256" key="1">
    <source>
        <dbReference type="ARBA" id="ARBA00004127"/>
    </source>
</evidence>
<gene>
    <name evidence="9" type="ORF">BBK36DRAFT_1127513</name>
</gene>
<reference evidence="10" key="1">
    <citation type="submission" date="2016-07" db="EMBL/GenBank/DDBJ databases">
        <title>Multiple horizontal gene transfer events from other fungi enriched the ability of initially mycotrophic Trichoderma (Ascomycota) to feed on dead plant biomass.</title>
        <authorList>
            <consortium name="DOE Joint Genome Institute"/>
            <person name="Atanasova L."/>
            <person name="Chenthamara K."/>
            <person name="Zhang J."/>
            <person name="Grujic M."/>
            <person name="Henrissat B."/>
            <person name="Kuo A."/>
            <person name="Aerts A."/>
            <person name="Salamov A."/>
            <person name="Lipzen A."/>
            <person name="Labutti K."/>
            <person name="Barry K."/>
            <person name="Miao Y."/>
            <person name="Rahimi M.J."/>
            <person name="Shen Q."/>
            <person name="Grigoriev I.V."/>
            <person name="Kubicek C.P."/>
            <person name="Druzhinina I.S."/>
        </authorList>
    </citation>
    <scope>NUCLEOTIDE SEQUENCE [LARGE SCALE GENOMIC DNA]</scope>
    <source>
        <strain evidence="10">TUCIM 6016</strain>
    </source>
</reference>
<dbReference type="PIRSF" id="PIRSF015974">
    <property type="entry name" value="CLN3_BTN1"/>
    <property type="match status" value="1"/>
</dbReference>
<dbReference type="PANTHER" id="PTHR10981:SF0">
    <property type="entry name" value="BATTENIN"/>
    <property type="match status" value="1"/>
</dbReference>
<keyword evidence="4 8" id="KW-0812">Transmembrane</keyword>
<dbReference type="GO" id="GO:0051453">
    <property type="term" value="P:regulation of intracellular pH"/>
    <property type="evidence" value="ECO:0007669"/>
    <property type="project" value="TreeGrafter"/>
</dbReference>
<evidence type="ECO:0000256" key="5">
    <source>
        <dbReference type="ARBA" id="ARBA00022970"/>
    </source>
</evidence>
<dbReference type="Pfam" id="PF02487">
    <property type="entry name" value="CLN3"/>
    <property type="match status" value="1"/>
</dbReference>
<protein>
    <recommendedName>
        <fullName evidence="8">Protein BTN</fullName>
    </recommendedName>
</protein>
<feature type="transmembrane region" description="Helical" evidence="8">
    <location>
        <begin position="269"/>
        <end position="288"/>
    </location>
</feature>
<evidence type="ECO:0000256" key="4">
    <source>
        <dbReference type="ARBA" id="ARBA00022692"/>
    </source>
</evidence>
<evidence type="ECO:0000313" key="9">
    <source>
        <dbReference type="EMBL" id="PTB63136.1"/>
    </source>
</evidence>
<keyword evidence="6 8" id="KW-1133">Transmembrane helix</keyword>
<evidence type="ECO:0000256" key="7">
    <source>
        <dbReference type="ARBA" id="ARBA00023136"/>
    </source>
</evidence>
<feature type="transmembrane region" description="Helical" evidence="8">
    <location>
        <begin position="145"/>
        <end position="166"/>
    </location>
</feature>
<evidence type="ECO:0000256" key="2">
    <source>
        <dbReference type="ARBA" id="ARBA00007467"/>
    </source>
</evidence>
<dbReference type="PANTHER" id="PTHR10981">
    <property type="entry name" value="BATTENIN"/>
    <property type="match status" value="1"/>
</dbReference>
<keyword evidence="3" id="KW-0813">Transport</keyword>